<dbReference type="Proteomes" id="UP000183832">
    <property type="component" value="Unassembled WGS sequence"/>
</dbReference>
<protein>
    <submittedName>
        <fullName evidence="1">CLUMA_CG007106, isoform A</fullName>
    </submittedName>
</protein>
<reference evidence="1 2" key="1">
    <citation type="submission" date="2015-04" db="EMBL/GenBank/DDBJ databases">
        <authorList>
            <person name="Syromyatnikov M.Y."/>
            <person name="Popov V.N."/>
        </authorList>
    </citation>
    <scope>NUCLEOTIDE SEQUENCE [LARGE SCALE GENOMIC DNA]</scope>
</reference>
<keyword evidence="2" id="KW-1185">Reference proteome</keyword>
<dbReference type="AlphaFoldDB" id="A0A1J1HZX3"/>
<proteinExistence type="predicted"/>
<evidence type="ECO:0000313" key="1">
    <source>
        <dbReference type="EMBL" id="CRK93573.1"/>
    </source>
</evidence>
<dbReference type="EMBL" id="CVRI01000037">
    <property type="protein sequence ID" value="CRK93573.1"/>
    <property type="molecule type" value="Genomic_DNA"/>
</dbReference>
<accession>A0A1J1HZX3</accession>
<organism evidence="1 2">
    <name type="scientific">Clunio marinus</name>
    <dbReference type="NCBI Taxonomy" id="568069"/>
    <lineage>
        <taxon>Eukaryota</taxon>
        <taxon>Metazoa</taxon>
        <taxon>Ecdysozoa</taxon>
        <taxon>Arthropoda</taxon>
        <taxon>Hexapoda</taxon>
        <taxon>Insecta</taxon>
        <taxon>Pterygota</taxon>
        <taxon>Neoptera</taxon>
        <taxon>Endopterygota</taxon>
        <taxon>Diptera</taxon>
        <taxon>Nematocera</taxon>
        <taxon>Chironomoidea</taxon>
        <taxon>Chironomidae</taxon>
        <taxon>Clunio</taxon>
    </lineage>
</organism>
<evidence type="ECO:0000313" key="2">
    <source>
        <dbReference type="Proteomes" id="UP000183832"/>
    </source>
</evidence>
<name>A0A1J1HZX3_9DIPT</name>
<sequence length="72" mass="8305">MGWELTLDDDNYDYLSFIPLAFALCNKINKSSCAQFAAHEKRSSFGVVLSLCSLNYLRCLRNEEMTILKTKY</sequence>
<gene>
    <name evidence="1" type="ORF">CLUMA_CG007106</name>
</gene>